<dbReference type="InParanoid" id="H0ENV5"/>
<evidence type="ECO:0000259" key="3">
    <source>
        <dbReference type="Pfam" id="PF13460"/>
    </source>
</evidence>
<evidence type="ECO:0000256" key="1">
    <source>
        <dbReference type="ARBA" id="ARBA00023002"/>
    </source>
</evidence>
<dbReference type="Pfam" id="PF13460">
    <property type="entry name" value="NAD_binding_10"/>
    <property type="match status" value="1"/>
</dbReference>
<proteinExistence type="inferred from homology"/>
<dbReference type="InterPro" id="IPR016040">
    <property type="entry name" value="NAD(P)-bd_dom"/>
</dbReference>
<dbReference type="SUPFAM" id="SSF51735">
    <property type="entry name" value="NAD(P)-binding Rossmann-fold domains"/>
    <property type="match status" value="1"/>
</dbReference>
<comment type="similarity">
    <text evidence="2">Belongs to the NAD(P)-dependent epimerase/dehydratase family. Dihydroflavonol-4-reductase subfamily.</text>
</comment>
<keyword evidence="5" id="KW-1185">Reference proteome</keyword>
<protein>
    <submittedName>
        <fullName evidence="4">Putative Aldehyde reductase 2</fullName>
    </submittedName>
</protein>
<accession>H0ENV5</accession>
<evidence type="ECO:0000313" key="4">
    <source>
        <dbReference type="EMBL" id="EHK99823.1"/>
    </source>
</evidence>
<dbReference type="InterPro" id="IPR050425">
    <property type="entry name" value="NAD(P)_dehydrat-like"/>
</dbReference>
<dbReference type="Gene3D" id="3.40.50.720">
    <property type="entry name" value="NAD(P)-binding Rossmann-like Domain"/>
    <property type="match status" value="1"/>
</dbReference>
<organism evidence="4 5">
    <name type="scientific">Glarea lozoyensis (strain ATCC 74030 / MF5533)</name>
    <dbReference type="NCBI Taxonomy" id="1104152"/>
    <lineage>
        <taxon>Eukaryota</taxon>
        <taxon>Fungi</taxon>
        <taxon>Dikarya</taxon>
        <taxon>Ascomycota</taxon>
        <taxon>Pezizomycotina</taxon>
        <taxon>Leotiomycetes</taxon>
        <taxon>Helotiales</taxon>
        <taxon>Helotiaceae</taxon>
        <taxon>Glarea</taxon>
    </lineage>
</organism>
<feature type="domain" description="NAD(P)-binding" evidence="3">
    <location>
        <begin position="18"/>
        <end position="136"/>
    </location>
</feature>
<dbReference type="EMBL" id="AGUE01000106">
    <property type="protein sequence ID" value="EHK99823.1"/>
    <property type="molecule type" value="Genomic_DNA"/>
</dbReference>
<evidence type="ECO:0000256" key="2">
    <source>
        <dbReference type="ARBA" id="ARBA00023445"/>
    </source>
</evidence>
<keyword evidence="1" id="KW-0560">Oxidoreductase</keyword>
<dbReference type="PANTHER" id="PTHR10366:SF562">
    <property type="entry name" value="ALDEHYDE REDUCTASE II (AFU_ORTHOLOGUE AFUA_1G11360)"/>
    <property type="match status" value="1"/>
</dbReference>
<dbReference type="GO" id="GO:0016616">
    <property type="term" value="F:oxidoreductase activity, acting on the CH-OH group of donors, NAD or NADP as acceptor"/>
    <property type="evidence" value="ECO:0007669"/>
    <property type="project" value="TreeGrafter"/>
</dbReference>
<evidence type="ECO:0000313" key="5">
    <source>
        <dbReference type="Proteomes" id="UP000005446"/>
    </source>
</evidence>
<dbReference type="AlphaFoldDB" id="H0ENV5"/>
<name>H0ENV5_GLAL7</name>
<comment type="caution">
    <text evidence="4">The sequence shown here is derived from an EMBL/GenBank/DDBJ whole genome shotgun (WGS) entry which is preliminary data.</text>
</comment>
<dbReference type="PANTHER" id="PTHR10366">
    <property type="entry name" value="NAD DEPENDENT EPIMERASE/DEHYDRATASE"/>
    <property type="match status" value="1"/>
</dbReference>
<gene>
    <name evidence="4" type="ORF">M7I_4318</name>
</gene>
<dbReference type="HOGENOM" id="CLU_007383_9_2_1"/>
<reference evidence="4 5" key="1">
    <citation type="journal article" date="2012" name="Eukaryot. Cell">
        <title>Genome sequence of the fungus Glarea lozoyensis: the first genome sequence of a species from the Helotiaceae family.</title>
        <authorList>
            <person name="Youssar L."/>
            <person name="Gruening B.A."/>
            <person name="Erxleben A."/>
            <person name="Guenther S."/>
            <person name="Huettel W."/>
        </authorList>
    </citation>
    <scope>NUCLEOTIDE SEQUENCE [LARGE SCALE GENOMIC DNA]</scope>
    <source>
        <strain evidence="5">ATCC 74030 / MF5533</strain>
    </source>
</reference>
<sequence length="352" mass="38838">MQIDDRAIPVDSLVVVVGANGYMASESVEKLLQAGYRVRGTVRDLERHNGWMYRLFDSKWPGKFELVQVPDFLADAAFDEAFKGAAGAIYTSMPVILDTDIENVWGTSKNGLINTLEAAARAGVQRYVLGSSSKAVITTNYTGSPVELTVDSYNYDSIKEVYSGPQEDSFARRVATFSSGRALAELTFWDWVKKENPPFVANCVVPDGQFGRILDVENMNVGDTSSSGQLKRALAGEWAGVPFSLAFISDVQDSARLLVAALAKTSIKNERIFSYYKNRTWNDLRQTIRQEFPDRPELVKGPDSEITGRDVSFAPKPIARAEEILRSIGQSGFASEESILRAFVASAYPVKQ</sequence>
<dbReference type="Proteomes" id="UP000005446">
    <property type="component" value="Unassembled WGS sequence"/>
</dbReference>
<dbReference type="OrthoDB" id="2735536at2759"/>
<dbReference type="InterPro" id="IPR036291">
    <property type="entry name" value="NAD(P)-bd_dom_sf"/>
</dbReference>